<name>A0AA86NZR0_9EUKA</name>
<gene>
    <name evidence="3" type="ORF">HINF_LOCUS12851</name>
    <name evidence="2" type="ORF">HINF_LOCUS17382</name>
</gene>
<accession>A0AA86NZR0</accession>
<dbReference type="PANTHER" id="PTHR11060:SF0">
    <property type="entry name" value="PROTEIN MEMO1"/>
    <property type="match status" value="1"/>
</dbReference>
<dbReference type="EMBL" id="CATOUU010000440">
    <property type="protein sequence ID" value="CAI9929737.1"/>
    <property type="molecule type" value="Genomic_DNA"/>
</dbReference>
<evidence type="ECO:0000313" key="3">
    <source>
        <dbReference type="EMBL" id="CAL5992988.1"/>
    </source>
</evidence>
<reference evidence="2" key="1">
    <citation type="submission" date="2023-06" db="EMBL/GenBank/DDBJ databases">
        <authorList>
            <person name="Kurt Z."/>
        </authorList>
    </citation>
    <scope>NUCLEOTIDE SEQUENCE</scope>
</reference>
<keyword evidence="4" id="KW-1185">Reference proteome</keyword>
<comment type="caution">
    <text evidence="2">The sequence shown here is derived from an EMBL/GenBank/DDBJ whole genome shotgun (WGS) entry which is preliminary data.</text>
</comment>
<proteinExistence type="inferred from homology"/>
<dbReference type="EMBL" id="CAXDID020000029">
    <property type="protein sequence ID" value="CAL5992988.1"/>
    <property type="molecule type" value="Genomic_DNA"/>
</dbReference>
<evidence type="ECO:0000256" key="1">
    <source>
        <dbReference type="ARBA" id="ARBA00006315"/>
    </source>
</evidence>
<dbReference type="CDD" id="cd07361">
    <property type="entry name" value="MEMO_like"/>
    <property type="match status" value="1"/>
</dbReference>
<dbReference type="NCBIfam" id="TIGR04336">
    <property type="entry name" value="AmmeMemoSam_B"/>
    <property type="match status" value="1"/>
</dbReference>
<reference evidence="3 4" key="2">
    <citation type="submission" date="2024-07" db="EMBL/GenBank/DDBJ databases">
        <authorList>
            <person name="Akdeniz Z."/>
        </authorList>
    </citation>
    <scope>NUCLEOTIDE SEQUENCE [LARGE SCALE GENOMIC DNA]</scope>
</reference>
<evidence type="ECO:0000313" key="2">
    <source>
        <dbReference type="EMBL" id="CAI9929737.1"/>
    </source>
</evidence>
<dbReference type="Pfam" id="PF01875">
    <property type="entry name" value="Memo"/>
    <property type="match status" value="1"/>
</dbReference>
<dbReference type="InterPro" id="IPR002737">
    <property type="entry name" value="MEMO1_fam"/>
</dbReference>
<evidence type="ECO:0000313" key="4">
    <source>
        <dbReference type="Proteomes" id="UP001642409"/>
    </source>
</evidence>
<dbReference type="Proteomes" id="UP001642409">
    <property type="component" value="Unassembled WGS sequence"/>
</dbReference>
<dbReference type="PANTHER" id="PTHR11060">
    <property type="entry name" value="PROTEIN MEMO1"/>
    <property type="match status" value="1"/>
</dbReference>
<dbReference type="Gene3D" id="3.40.830.10">
    <property type="entry name" value="LigB-like"/>
    <property type="match status" value="1"/>
</dbReference>
<organism evidence="2">
    <name type="scientific">Hexamita inflata</name>
    <dbReference type="NCBI Taxonomy" id="28002"/>
    <lineage>
        <taxon>Eukaryota</taxon>
        <taxon>Metamonada</taxon>
        <taxon>Diplomonadida</taxon>
        <taxon>Hexamitidae</taxon>
        <taxon>Hexamitinae</taxon>
        <taxon>Hexamita</taxon>
    </lineage>
</organism>
<sequence>MSNIRPASHQSQWYPDNQSNALKNQLSKYYKLQADPNLKFLIAPHAGLTYCVETQGAVFSKVDINQYQMVIILGVCHGFRCNGLKQSPFTTWEDPLGGTPLPIYKSKFDQVNSRDDVQEHSIELLVPFISLILGDNRKIPILPLYCGIDPSTKDIDYLKQLQQQNKALIVISSDFSHFGGRFDYAPKMGNMTALQVVDYVNQEAVKGIQSSAEAFKNSLEETQNTVCGRYTIYTGLSIFDNYEAELLSYTKSSVPKDFKDSCVCYCGIIGK</sequence>
<comment type="similarity">
    <text evidence="1">Belongs to the MEMO1 family.</text>
</comment>
<protein>
    <submittedName>
        <fullName evidence="2">Cell motility MEMO family protein</fullName>
    </submittedName>
    <submittedName>
        <fullName evidence="3">Cell_motility MEMO family protein</fullName>
    </submittedName>
</protein>
<dbReference type="AlphaFoldDB" id="A0AA86NZR0"/>